<comment type="caution">
    <text evidence="2">The sequence shown here is derived from an EMBL/GenBank/DDBJ whole genome shotgun (WGS) entry which is preliminary data.</text>
</comment>
<organism evidence="2 3">
    <name type="scientific">Rubroshorea leprosula</name>
    <dbReference type="NCBI Taxonomy" id="152421"/>
    <lineage>
        <taxon>Eukaryota</taxon>
        <taxon>Viridiplantae</taxon>
        <taxon>Streptophyta</taxon>
        <taxon>Embryophyta</taxon>
        <taxon>Tracheophyta</taxon>
        <taxon>Spermatophyta</taxon>
        <taxon>Magnoliopsida</taxon>
        <taxon>eudicotyledons</taxon>
        <taxon>Gunneridae</taxon>
        <taxon>Pentapetalae</taxon>
        <taxon>rosids</taxon>
        <taxon>malvids</taxon>
        <taxon>Malvales</taxon>
        <taxon>Dipterocarpaceae</taxon>
        <taxon>Rubroshorea</taxon>
    </lineage>
</organism>
<keyword evidence="3" id="KW-1185">Reference proteome</keyword>
<evidence type="ECO:0000313" key="3">
    <source>
        <dbReference type="Proteomes" id="UP001054252"/>
    </source>
</evidence>
<protein>
    <submittedName>
        <fullName evidence="2">Uncharacterized protein</fullName>
    </submittedName>
</protein>
<proteinExistence type="predicted"/>
<reference evidence="2 3" key="1">
    <citation type="journal article" date="2021" name="Commun. Biol.">
        <title>The genome of Shorea leprosula (Dipterocarpaceae) highlights the ecological relevance of drought in aseasonal tropical rainforests.</title>
        <authorList>
            <person name="Ng K.K.S."/>
            <person name="Kobayashi M.J."/>
            <person name="Fawcett J.A."/>
            <person name="Hatakeyama M."/>
            <person name="Paape T."/>
            <person name="Ng C.H."/>
            <person name="Ang C.C."/>
            <person name="Tnah L.H."/>
            <person name="Lee C.T."/>
            <person name="Nishiyama T."/>
            <person name="Sese J."/>
            <person name="O'Brien M.J."/>
            <person name="Copetti D."/>
            <person name="Mohd Noor M.I."/>
            <person name="Ong R.C."/>
            <person name="Putra M."/>
            <person name="Sireger I.Z."/>
            <person name="Indrioko S."/>
            <person name="Kosugi Y."/>
            <person name="Izuno A."/>
            <person name="Isagi Y."/>
            <person name="Lee S.L."/>
            <person name="Shimizu K.K."/>
        </authorList>
    </citation>
    <scope>NUCLEOTIDE SEQUENCE [LARGE SCALE GENOMIC DNA]</scope>
    <source>
        <strain evidence="2">214</strain>
    </source>
</reference>
<dbReference type="AlphaFoldDB" id="A0AAV5MSM8"/>
<name>A0AAV5MSM8_9ROSI</name>
<dbReference type="EMBL" id="BPVZ01000700">
    <property type="protein sequence ID" value="GKV52423.1"/>
    <property type="molecule type" value="Genomic_DNA"/>
</dbReference>
<evidence type="ECO:0000313" key="2">
    <source>
        <dbReference type="EMBL" id="GKV52423.1"/>
    </source>
</evidence>
<feature type="compositionally biased region" description="Basic and acidic residues" evidence="1">
    <location>
        <begin position="39"/>
        <end position="48"/>
    </location>
</feature>
<accession>A0AAV5MSM8</accession>
<gene>
    <name evidence="2" type="ORF">SLEP1_g59005</name>
</gene>
<dbReference type="Proteomes" id="UP001054252">
    <property type="component" value="Unassembled WGS sequence"/>
</dbReference>
<sequence length="55" mass="5943">MADEALTELKDDVGELAPFDPIKKKKKNKVVLQDPVDDSADKLAEKTESLSGALS</sequence>
<evidence type="ECO:0000256" key="1">
    <source>
        <dbReference type="SAM" id="MobiDB-lite"/>
    </source>
</evidence>
<feature type="region of interest" description="Disordered" evidence="1">
    <location>
        <begin position="36"/>
        <end position="55"/>
    </location>
</feature>